<reference evidence="1" key="1">
    <citation type="journal article" date="2014" name="Int. J. Syst. Evol. Microbiol.">
        <title>Complete genome sequence of Corynebacterium casei LMG S-19264T (=DSM 44701T), isolated from a smear-ripened cheese.</title>
        <authorList>
            <consortium name="US DOE Joint Genome Institute (JGI-PGF)"/>
            <person name="Walter F."/>
            <person name="Albersmeier A."/>
            <person name="Kalinowski J."/>
            <person name="Ruckert C."/>
        </authorList>
    </citation>
    <scope>NUCLEOTIDE SEQUENCE</scope>
    <source>
        <strain evidence="1">CGMCC 4.7201</strain>
    </source>
</reference>
<dbReference type="EMBL" id="BMMS01000024">
    <property type="protein sequence ID" value="GGO94890.1"/>
    <property type="molecule type" value="Genomic_DNA"/>
</dbReference>
<organism evidence="1 2">
    <name type="scientific">Wenjunlia tyrosinilytica</name>
    <dbReference type="NCBI Taxonomy" id="1544741"/>
    <lineage>
        <taxon>Bacteria</taxon>
        <taxon>Bacillati</taxon>
        <taxon>Actinomycetota</taxon>
        <taxon>Actinomycetes</taxon>
        <taxon>Kitasatosporales</taxon>
        <taxon>Streptomycetaceae</taxon>
        <taxon>Wenjunlia</taxon>
    </lineage>
</organism>
<dbReference type="Gene3D" id="1.25.10.10">
    <property type="entry name" value="Leucine-rich Repeat Variant"/>
    <property type="match status" value="1"/>
</dbReference>
<dbReference type="Proteomes" id="UP000641932">
    <property type="component" value="Unassembled WGS sequence"/>
</dbReference>
<evidence type="ECO:0008006" key="3">
    <source>
        <dbReference type="Google" id="ProtNLM"/>
    </source>
</evidence>
<comment type="caution">
    <text evidence="1">The sequence shown here is derived from an EMBL/GenBank/DDBJ whole genome shotgun (WGS) entry which is preliminary data.</text>
</comment>
<dbReference type="AlphaFoldDB" id="A0A918DZS4"/>
<dbReference type="RefSeq" id="WP_189134111.1">
    <property type="nucleotide sequence ID" value="NZ_BMMS01000024.1"/>
</dbReference>
<name>A0A918DZS4_9ACTN</name>
<evidence type="ECO:0000313" key="2">
    <source>
        <dbReference type="Proteomes" id="UP000641932"/>
    </source>
</evidence>
<reference evidence="1" key="2">
    <citation type="submission" date="2020-09" db="EMBL/GenBank/DDBJ databases">
        <authorList>
            <person name="Sun Q."/>
            <person name="Zhou Y."/>
        </authorList>
    </citation>
    <scope>NUCLEOTIDE SEQUENCE</scope>
    <source>
        <strain evidence="1">CGMCC 4.7201</strain>
    </source>
</reference>
<gene>
    <name evidence="1" type="ORF">GCM10012280_50840</name>
</gene>
<keyword evidence="2" id="KW-1185">Reference proteome</keyword>
<sequence length="197" mass="22068">MTADRYVTRRHVLRPDVTADHVDEVARSLDWPLVHQQDRDREAGVDGQLIWQGPEVSLHYIVDATSGIGYVLLAGKDEEAVEPAARQVVARLAPWTLEELFAAFDKADTARDRAQFALRIGLAAPKDFDEGVFRRIGAALSDQEPKVRYAGLWASTYTGWTEFVPVMENIALNDPEEYVRSRAASILEAFRRAGEQS</sequence>
<dbReference type="InterPro" id="IPR016024">
    <property type="entry name" value="ARM-type_fold"/>
</dbReference>
<protein>
    <recommendedName>
        <fullName evidence="3">HEAT repeat domain-containing protein</fullName>
    </recommendedName>
</protein>
<dbReference type="InterPro" id="IPR011989">
    <property type="entry name" value="ARM-like"/>
</dbReference>
<proteinExistence type="predicted"/>
<dbReference type="SUPFAM" id="SSF48371">
    <property type="entry name" value="ARM repeat"/>
    <property type="match status" value="1"/>
</dbReference>
<evidence type="ECO:0000313" key="1">
    <source>
        <dbReference type="EMBL" id="GGO94890.1"/>
    </source>
</evidence>
<accession>A0A918DZS4</accession>